<protein>
    <submittedName>
        <fullName evidence="1">Uncharacterized protein</fullName>
    </submittedName>
</protein>
<keyword evidence="2" id="KW-1185">Reference proteome</keyword>
<accession>A0A392TES5</accession>
<name>A0A392TES5_9FABA</name>
<proteinExistence type="predicted"/>
<evidence type="ECO:0000313" key="2">
    <source>
        <dbReference type="Proteomes" id="UP000265520"/>
    </source>
</evidence>
<sequence>MVEQDKQCLKVEVKQGQGQSHVKVGFELVNLKHYLYWNEIYLHQLQHSFSLPQ</sequence>
<dbReference type="Proteomes" id="UP000265520">
    <property type="component" value="Unassembled WGS sequence"/>
</dbReference>
<reference evidence="1 2" key="1">
    <citation type="journal article" date="2018" name="Front. Plant Sci.">
        <title>Red Clover (Trifolium pratense) and Zigzag Clover (T. medium) - A Picture of Genomic Similarities and Differences.</title>
        <authorList>
            <person name="Dluhosova J."/>
            <person name="Istvanek J."/>
            <person name="Nedelnik J."/>
            <person name="Repkova J."/>
        </authorList>
    </citation>
    <scope>NUCLEOTIDE SEQUENCE [LARGE SCALE GENOMIC DNA]</scope>
    <source>
        <strain evidence="2">cv. 10/8</strain>
        <tissue evidence="1">Leaf</tissue>
    </source>
</reference>
<comment type="caution">
    <text evidence="1">The sequence shown here is derived from an EMBL/GenBank/DDBJ whole genome shotgun (WGS) entry which is preliminary data.</text>
</comment>
<organism evidence="1 2">
    <name type="scientific">Trifolium medium</name>
    <dbReference type="NCBI Taxonomy" id="97028"/>
    <lineage>
        <taxon>Eukaryota</taxon>
        <taxon>Viridiplantae</taxon>
        <taxon>Streptophyta</taxon>
        <taxon>Embryophyta</taxon>
        <taxon>Tracheophyta</taxon>
        <taxon>Spermatophyta</taxon>
        <taxon>Magnoliopsida</taxon>
        <taxon>eudicotyledons</taxon>
        <taxon>Gunneridae</taxon>
        <taxon>Pentapetalae</taxon>
        <taxon>rosids</taxon>
        <taxon>fabids</taxon>
        <taxon>Fabales</taxon>
        <taxon>Fabaceae</taxon>
        <taxon>Papilionoideae</taxon>
        <taxon>50 kb inversion clade</taxon>
        <taxon>NPAAA clade</taxon>
        <taxon>Hologalegina</taxon>
        <taxon>IRL clade</taxon>
        <taxon>Trifolieae</taxon>
        <taxon>Trifolium</taxon>
    </lineage>
</organism>
<dbReference type="EMBL" id="LXQA010549197">
    <property type="protein sequence ID" value="MCI58616.1"/>
    <property type="molecule type" value="Genomic_DNA"/>
</dbReference>
<feature type="non-terminal residue" evidence="1">
    <location>
        <position position="53"/>
    </location>
</feature>
<dbReference type="AlphaFoldDB" id="A0A392TES5"/>
<evidence type="ECO:0000313" key="1">
    <source>
        <dbReference type="EMBL" id="MCI58616.1"/>
    </source>
</evidence>